<evidence type="ECO:0000256" key="4">
    <source>
        <dbReference type="ARBA" id="ARBA00022989"/>
    </source>
</evidence>
<dbReference type="GO" id="GO:0008233">
    <property type="term" value="F:peptidase activity"/>
    <property type="evidence" value="ECO:0007669"/>
    <property type="project" value="UniProtKB-KW"/>
</dbReference>
<keyword evidence="8" id="KW-0378">Hydrolase</keyword>
<keyword evidence="5" id="KW-0472">Membrane</keyword>
<keyword evidence="4" id="KW-1133">Transmembrane helix</keyword>
<accession>A0A7Y4GST2</accession>
<dbReference type="GO" id="GO:0016020">
    <property type="term" value="C:membrane"/>
    <property type="evidence" value="ECO:0007669"/>
    <property type="project" value="UniProtKB-SubCell"/>
</dbReference>
<comment type="similarity">
    <text evidence="2 6">Belongs to the band 7/mec-2 family. HflC subfamily.</text>
</comment>
<comment type="function">
    <text evidence="6">HflC and HflK could regulate a protease.</text>
</comment>
<dbReference type="Pfam" id="PF01145">
    <property type="entry name" value="Band_7"/>
    <property type="match status" value="1"/>
</dbReference>
<dbReference type="Gene3D" id="3.30.479.30">
    <property type="entry name" value="Band 7 domain"/>
    <property type="match status" value="1"/>
</dbReference>
<feature type="domain" description="Band 7" evidence="7">
    <location>
        <begin position="15"/>
        <end position="182"/>
    </location>
</feature>
<proteinExistence type="inferred from homology"/>
<comment type="subcellular location">
    <subcellularLocation>
        <location evidence="1">Membrane</location>
        <topology evidence="1">Single-pass membrane protein</topology>
    </subcellularLocation>
</comment>
<dbReference type="PIRSF" id="PIRSF005651">
    <property type="entry name" value="HflC"/>
    <property type="match status" value="1"/>
</dbReference>
<keyword evidence="9" id="KW-1185">Reference proteome</keyword>
<gene>
    <name evidence="8" type="ORF">HCN58_15175</name>
</gene>
<evidence type="ECO:0000313" key="8">
    <source>
        <dbReference type="EMBL" id="NOJ40928.1"/>
    </source>
</evidence>
<protein>
    <recommendedName>
        <fullName evidence="6">Protein HflC</fullName>
    </recommendedName>
</protein>
<evidence type="ECO:0000256" key="5">
    <source>
        <dbReference type="ARBA" id="ARBA00023136"/>
    </source>
</evidence>
<dbReference type="InterPro" id="IPR010200">
    <property type="entry name" value="HflC"/>
</dbReference>
<evidence type="ECO:0000256" key="3">
    <source>
        <dbReference type="ARBA" id="ARBA00022692"/>
    </source>
</evidence>
<dbReference type="GO" id="GO:0006508">
    <property type="term" value="P:proteolysis"/>
    <property type="evidence" value="ECO:0007669"/>
    <property type="project" value="UniProtKB-KW"/>
</dbReference>
<dbReference type="CDD" id="cd03405">
    <property type="entry name" value="SPFH_HflC"/>
    <property type="match status" value="1"/>
</dbReference>
<keyword evidence="3" id="KW-0812">Transmembrane</keyword>
<evidence type="ECO:0000256" key="1">
    <source>
        <dbReference type="ARBA" id="ARBA00004167"/>
    </source>
</evidence>
<dbReference type="SUPFAM" id="SSF117892">
    <property type="entry name" value="Band 7/SPFH domain"/>
    <property type="match status" value="1"/>
</dbReference>
<comment type="caution">
    <text evidence="8">The sequence shown here is derived from an EMBL/GenBank/DDBJ whole genome shotgun (WGS) entry which is preliminary data.</text>
</comment>
<dbReference type="AlphaFoldDB" id="A0A7Y4GST2"/>
<dbReference type="PANTHER" id="PTHR42911">
    <property type="entry name" value="MODULATOR OF FTSH PROTEASE HFLC"/>
    <property type="match status" value="1"/>
</dbReference>
<name>A0A7Y4GST2_9BRAD</name>
<dbReference type="InterPro" id="IPR036013">
    <property type="entry name" value="Band_7/SPFH_dom_sf"/>
</dbReference>
<organism evidence="8 9">
    <name type="scientific">Bradyrhizobium australiense</name>
    <dbReference type="NCBI Taxonomy" id="2721161"/>
    <lineage>
        <taxon>Bacteria</taxon>
        <taxon>Pseudomonadati</taxon>
        <taxon>Pseudomonadota</taxon>
        <taxon>Alphaproteobacteria</taxon>
        <taxon>Hyphomicrobiales</taxon>
        <taxon>Nitrobacteraceae</taxon>
        <taxon>Bradyrhizobium</taxon>
    </lineage>
</organism>
<evidence type="ECO:0000313" key="9">
    <source>
        <dbReference type="Proteomes" id="UP000544122"/>
    </source>
</evidence>
<dbReference type="Proteomes" id="UP000544122">
    <property type="component" value="Unassembled WGS sequence"/>
</dbReference>
<evidence type="ECO:0000256" key="2">
    <source>
        <dbReference type="ARBA" id="ARBA00007862"/>
    </source>
</evidence>
<dbReference type="InterPro" id="IPR001107">
    <property type="entry name" value="Band_7"/>
</dbReference>
<evidence type="ECO:0000259" key="7">
    <source>
        <dbReference type="SMART" id="SM00244"/>
    </source>
</evidence>
<dbReference type="SMART" id="SM00244">
    <property type="entry name" value="PHB"/>
    <property type="match status" value="1"/>
</dbReference>
<keyword evidence="8" id="KW-0645">Protease</keyword>
<reference evidence="8 9" key="1">
    <citation type="submission" date="2020-03" db="EMBL/GenBank/DDBJ databases">
        <title>Bradyrhizobium diversity isolated from nodules of Indigofera sp.</title>
        <authorList>
            <person name="Klepa M."/>
            <person name="Helene L."/>
            <person name="Hungria M."/>
        </authorList>
    </citation>
    <scope>NUCLEOTIDE SEQUENCE [LARGE SCALE GENOMIC DNA]</scope>
    <source>
        <strain evidence="8 9">WSM 1791</strain>
    </source>
</reference>
<sequence>MAIAALSLIAAVGSSCFFTVDSADYAIVTDFGKPTQVITAPGLGFKHPLQSVRTFDHRLFVYAAPPSEFLTLEKTPVVASGTILWRVADPKRYFETVVDRRSAESRLGDILSAELGAAIGSNRLVAFVSMDAAAYRADTIVAEIARRCDAVALRDYGIGVLDVQLRGFDFPKQNRPRLYARMKSERGRISMLYRSEGEEEGLKVRAAAEEEKARILAKAIEFSQQRRGEGDGEAARIYANALSRAPEFYAFLRALEASRNSARKSTIMVLPADSPLFGVLLHSNYFNGGASGSDGIRGDLPRK</sequence>
<dbReference type="EMBL" id="JAAVLX010000004">
    <property type="protein sequence ID" value="NOJ40928.1"/>
    <property type="molecule type" value="Genomic_DNA"/>
</dbReference>
<dbReference type="PANTHER" id="PTHR42911:SF1">
    <property type="entry name" value="MODULATOR OF FTSH PROTEASE HFLC"/>
    <property type="match status" value="1"/>
</dbReference>
<dbReference type="RefSeq" id="WP_171580154.1">
    <property type="nucleotide sequence ID" value="NZ_JAAVLX010000004.1"/>
</dbReference>
<evidence type="ECO:0000256" key="6">
    <source>
        <dbReference type="PIRNR" id="PIRNR005651"/>
    </source>
</evidence>